<proteinExistence type="predicted"/>
<comment type="caution">
    <text evidence="2">The sequence shown here is derived from an EMBL/GenBank/DDBJ whole genome shotgun (WGS) entry which is preliminary data.</text>
</comment>
<evidence type="ECO:0000259" key="1">
    <source>
        <dbReference type="Pfam" id="PF10551"/>
    </source>
</evidence>
<dbReference type="Pfam" id="PF10551">
    <property type="entry name" value="MULE"/>
    <property type="match status" value="1"/>
</dbReference>
<evidence type="ECO:0000313" key="3">
    <source>
        <dbReference type="Proteomes" id="UP000243975"/>
    </source>
</evidence>
<dbReference type="PANTHER" id="PTHR31973">
    <property type="entry name" value="POLYPROTEIN, PUTATIVE-RELATED"/>
    <property type="match status" value="1"/>
</dbReference>
<accession>A0A103Y2Y1</accession>
<dbReference type="OMA" id="IEIRRWI"/>
<name>A0A103Y2Y1_CYNCS</name>
<keyword evidence="3" id="KW-1185">Reference proteome</keyword>
<dbReference type="Gramene" id="KVI01541">
    <property type="protein sequence ID" value="KVI01541"/>
    <property type="gene ID" value="Ccrd_020186"/>
</dbReference>
<dbReference type="EMBL" id="LEKV01003047">
    <property type="protein sequence ID" value="KVI01541.1"/>
    <property type="molecule type" value="Genomic_DNA"/>
</dbReference>
<gene>
    <name evidence="2" type="ORF">Ccrd_020186</name>
</gene>
<reference evidence="2 3" key="1">
    <citation type="journal article" date="2016" name="Sci. Rep.">
        <title>The genome sequence of the outbreeding globe artichoke constructed de novo incorporating a phase-aware low-pass sequencing strategy of F1 progeny.</title>
        <authorList>
            <person name="Scaglione D."/>
            <person name="Reyes-Chin-Wo S."/>
            <person name="Acquadro A."/>
            <person name="Froenicke L."/>
            <person name="Portis E."/>
            <person name="Beitel C."/>
            <person name="Tirone M."/>
            <person name="Mauro R."/>
            <person name="Lo Monaco A."/>
            <person name="Mauromicale G."/>
            <person name="Faccioli P."/>
            <person name="Cattivelli L."/>
            <person name="Rieseberg L."/>
            <person name="Michelmore R."/>
            <person name="Lanteri S."/>
        </authorList>
    </citation>
    <scope>NUCLEOTIDE SEQUENCE [LARGE SCALE GENOMIC DNA]</scope>
    <source>
        <strain evidence="2">2C</strain>
    </source>
</reference>
<sequence>MNLGGPPIGTSFLDLLRNFETNPSNVPLPLPNDNTFEADNDFGFDEPNSQYSEDTDITLWSIAQNGEFKVYESKSSLWLAKCKTLGDGGESSTTMHYTPRCVWYVCAIKKKNHHMWRITRWVDEHNCFGSYIGNNNRNLNSATIASYILHSIQKDVEYPVKQIQADIKNSLNVDVSYWKAWHGRRKAIETIYGTWESNFAELPKYITALKSSNPNTVMNWFHNPNGSSDVVTFKGKMLVAVTKDANNNILPIAYAIVDEESAHSWCWFFYQFRHFVAQDRQLCVISDRHQGIIHAMTNLEEWKEPLAYHRFCLRHIRSNLMKRSQWCLLYDKSRRWGFLTTNISESMNNALRGARQLLIKACIDLTFNRTVQLFRKHSDIAMNCNTPLPSRMWRLFVKRETHAQSHNLTEFDYNEASSDNNTPGYWHPRTQGHPDCITLGQRLSHFDLLSPTQPVQIATILGHRLDRIHPSSGFIILRHWPVQAQAFLVHQAIRVQDLV</sequence>
<dbReference type="PANTHER" id="PTHR31973:SF195">
    <property type="entry name" value="MUDR FAMILY TRANSPOSASE"/>
    <property type="match status" value="1"/>
</dbReference>
<organism evidence="2 3">
    <name type="scientific">Cynara cardunculus var. scolymus</name>
    <name type="common">Globe artichoke</name>
    <name type="synonym">Cynara scolymus</name>
    <dbReference type="NCBI Taxonomy" id="59895"/>
    <lineage>
        <taxon>Eukaryota</taxon>
        <taxon>Viridiplantae</taxon>
        <taxon>Streptophyta</taxon>
        <taxon>Embryophyta</taxon>
        <taxon>Tracheophyta</taxon>
        <taxon>Spermatophyta</taxon>
        <taxon>Magnoliopsida</taxon>
        <taxon>eudicotyledons</taxon>
        <taxon>Gunneridae</taxon>
        <taxon>Pentapetalae</taxon>
        <taxon>asterids</taxon>
        <taxon>campanulids</taxon>
        <taxon>Asterales</taxon>
        <taxon>Asteraceae</taxon>
        <taxon>Carduoideae</taxon>
        <taxon>Cardueae</taxon>
        <taxon>Carduinae</taxon>
        <taxon>Cynara</taxon>
    </lineage>
</organism>
<dbReference type="STRING" id="59895.A0A103Y2Y1"/>
<evidence type="ECO:0000313" key="2">
    <source>
        <dbReference type="EMBL" id="KVI01541.1"/>
    </source>
</evidence>
<feature type="non-terminal residue" evidence="2">
    <location>
        <position position="1"/>
    </location>
</feature>
<dbReference type="Proteomes" id="UP000243975">
    <property type="component" value="Unassembled WGS sequence"/>
</dbReference>
<feature type="domain" description="MULE transposase" evidence="1">
    <location>
        <begin position="232"/>
        <end position="319"/>
    </location>
</feature>
<dbReference type="InterPro" id="IPR018289">
    <property type="entry name" value="MULE_transposase_dom"/>
</dbReference>
<dbReference type="AlphaFoldDB" id="A0A103Y2Y1"/>
<protein>
    <submittedName>
        <fullName evidence="2">MULE transposase domain-containing protein</fullName>
    </submittedName>
</protein>